<keyword evidence="3" id="KW-1185">Reference proteome</keyword>
<name>K0TA20_THAOC</name>
<dbReference type="Proteomes" id="UP000266841">
    <property type="component" value="Unassembled WGS sequence"/>
</dbReference>
<gene>
    <name evidence="2" type="ORF">THAOC_08454</name>
</gene>
<sequence length="138" mass="14655">MATTRRRARRLSGGSPEASEASEGRGGSRDTEAAAADAGDDRDDEREYMMLRHSDGDSPRPAPARATGTRRRTPRRVGREEEAPDPPLPPPERLDEGTAAPDLRAPRRGQVGCAGRTGADSSPPPHLPRRRGTGPGGS</sequence>
<accession>K0TA20</accession>
<organism evidence="2 3">
    <name type="scientific">Thalassiosira oceanica</name>
    <name type="common">Marine diatom</name>
    <dbReference type="NCBI Taxonomy" id="159749"/>
    <lineage>
        <taxon>Eukaryota</taxon>
        <taxon>Sar</taxon>
        <taxon>Stramenopiles</taxon>
        <taxon>Ochrophyta</taxon>
        <taxon>Bacillariophyta</taxon>
        <taxon>Coscinodiscophyceae</taxon>
        <taxon>Thalassiosirophycidae</taxon>
        <taxon>Thalassiosirales</taxon>
        <taxon>Thalassiosiraceae</taxon>
        <taxon>Thalassiosira</taxon>
    </lineage>
</organism>
<proteinExistence type="predicted"/>
<dbReference type="EMBL" id="AGNL01008880">
    <property type="protein sequence ID" value="EJK70206.1"/>
    <property type="molecule type" value="Genomic_DNA"/>
</dbReference>
<dbReference type="AlphaFoldDB" id="K0TA20"/>
<comment type="caution">
    <text evidence="2">The sequence shown here is derived from an EMBL/GenBank/DDBJ whole genome shotgun (WGS) entry which is preliminary data.</text>
</comment>
<reference evidence="2 3" key="1">
    <citation type="journal article" date="2012" name="Genome Biol.">
        <title>Genome and low-iron response of an oceanic diatom adapted to chronic iron limitation.</title>
        <authorList>
            <person name="Lommer M."/>
            <person name="Specht M."/>
            <person name="Roy A.S."/>
            <person name="Kraemer L."/>
            <person name="Andreson R."/>
            <person name="Gutowska M.A."/>
            <person name="Wolf J."/>
            <person name="Bergner S.V."/>
            <person name="Schilhabel M.B."/>
            <person name="Klostermeier U.C."/>
            <person name="Beiko R.G."/>
            <person name="Rosenstiel P."/>
            <person name="Hippler M."/>
            <person name="Laroche J."/>
        </authorList>
    </citation>
    <scope>NUCLEOTIDE SEQUENCE [LARGE SCALE GENOMIC DNA]</scope>
    <source>
        <strain evidence="2 3">CCMP1005</strain>
    </source>
</reference>
<evidence type="ECO:0000313" key="3">
    <source>
        <dbReference type="Proteomes" id="UP000266841"/>
    </source>
</evidence>
<evidence type="ECO:0000313" key="2">
    <source>
        <dbReference type="EMBL" id="EJK70206.1"/>
    </source>
</evidence>
<feature type="compositionally biased region" description="Basic residues" evidence="1">
    <location>
        <begin position="1"/>
        <end position="10"/>
    </location>
</feature>
<feature type="compositionally biased region" description="Low complexity" evidence="1">
    <location>
        <begin position="12"/>
        <end position="21"/>
    </location>
</feature>
<feature type="non-terminal residue" evidence="2">
    <location>
        <position position="138"/>
    </location>
</feature>
<feature type="region of interest" description="Disordered" evidence="1">
    <location>
        <begin position="1"/>
        <end position="138"/>
    </location>
</feature>
<feature type="compositionally biased region" description="Basic and acidic residues" evidence="1">
    <location>
        <begin position="22"/>
        <end position="32"/>
    </location>
</feature>
<feature type="compositionally biased region" description="Basic and acidic residues" evidence="1">
    <location>
        <begin position="45"/>
        <end position="58"/>
    </location>
</feature>
<evidence type="ECO:0000256" key="1">
    <source>
        <dbReference type="SAM" id="MobiDB-lite"/>
    </source>
</evidence>
<protein>
    <submittedName>
        <fullName evidence="2">Uncharacterized protein</fullName>
    </submittedName>
</protein>